<evidence type="ECO:0008006" key="7">
    <source>
        <dbReference type="Google" id="ProtNLM"/>
    </source>
</evidence>
<evidence type="ECO:0000256" key="1">
    <source>
        <dbReference type="ARBA" id="ARBA00022729"/>
    </source>
</evidence>
<dbReference type="Pfam" id="PF18962">
    <property type="entry name" value="Por_Secre_tail"/>
    <property type="match status" value="1"/>
</dbReference>
<reference evidence="5 6" key="1">
    <citation type="submission" date="2015-10" db="EMBL/GenBank/DDBJ databases">
        <title>Genome sequence of Chryseobacterium greenlandense.</title>
        <authorList>
            <person name="Newman J."/>
            <person name="Fischer K."/>
            <person name="Miller J."/>
        </authorList>
    </citation>
    <scope>NUCLEOTIDE SEQUENCE [LARGE SCALE GENOMIC DNA]</scope>
    <source>
        <strain evidence="5 6">UMB34</strain>
    </source>
</reference>
<comment type="caution">
    <text evidence="5">The sequence shown here is derived from an EMBL/GenBank/DDBJ whole genome shotgun (WGS) entry which is preliminary data.</text>
</comment>
<sequence>MKKLLLFALFIGLAKTNAQTTIFQENWDGQGPGISAWTLYNVDNLTPVAPTTPGGGALSALITNAWNVLSLANIQSATPTYTGYPAGATGMSGNIIASNSWYNPVGTANDWLVSPQISIPTGATNVNLTWSATSMGDASFLEDYKVYVSTTGNQVANFTTVLKDVQNQPSTGSTHTVDMTSYAGQNVRIAFRNDSNDQYVMFLDNIRIAANNVLSTDEVLKSQTTIFPNPTKGEINIKTDKKIKSSTVFDLSGKALLQTNSEKVNISSFTKGTYLLKVEFADGSTKTEKVIKD</sequence>
<dbReference type="RefSeq" id="WP_059135708.1">
    <property type="nucleotide sequence ID" value="NZ_LMAI01000002.1"/>
</dbReference>
<proteinExistence type="predicted"/>
<feature type="domain" description="Secretion system C-terminal sorting" evidence="4">
    <location>
        <begin position="226"/>
        <end position="291"/>
    </location>
</feature>
<evidence type="ECO:0000256" key="2">
    <source>
        <dbReference type="SAM" id="SignalP"/>
    </source>
</evidence>
<feature type="signal peptide" evidence="2">
    <location>
        <begin position="1"/>
        <end position="20"/>
    </location>
</feature>
<dbReference type="InterPro" id="IPR026444">
    <property type="entry name" value="Secre_tail"/>
</dbReference>
<feature type="chain" id="PRO_5007094986" description="Secretion system C-terminal sorting domain-containing protein" evidence="2">
    <location>
        <begin position="21"/>
        <end position="293"/>
    </location>
</feature>
<gene>
    <name evidence="5" type="ORF">AR686_03065</name>
</gene>
<dbReference type="InterPro" id="IPR011628">
    <property type="entry name" value="Cleaved_adhesin"/>
</dbReference>
<evidence type="ECO:0000259" key="4">
    <source>
        <dbReference type="Pfam" id="PF18962"/>
    </source>
</evidence>
<keyword evidence="1 2" id="KW-0732">Signal</keyword>
<dbReference type="Pfam" id="PF07675">
    <property type="entry name" value="Cleaved_Adhesin"/>
    <property type="match status" value="1"/>
</dbReference>
<protein>
    <recommendedName>
        <fullName evidence="7">Secretion system C-terminal sorting domain-containing protein</fullName>
    </recommendedName>
</protein>
<feature type="domain" description="Cleaved adhesin" evidence="3">
    <location>
        <begin position="88"/>
        <end position="165"/>
    </location>
</feature>
<evidence type="ECO:0000313" key="6">
    <source>
        <dbReference type="Proteomes" id="UP000054388"/>
    </source>
</evidence>
<dbReference type="Proteomes" id="UP000054388">
    <property type="component" value="Unassembled WGS sequence"/>
</dbReference>
<dbReference type="Gene3D" id="2.60.120.200">
    <property type="match status" value="1"/>
</dbReference>
<evidence type="ECO:0000259" key="3">
    <source>
        <dbReference type="Pfam" id="PF07675"/>
    </source>
</evidence>
<evidence type="ECO:0000313" key="5">
    <source>
        <dbReference type="EMBL" id="KUJ57752.1"/>
    </source>
</evidence>
<name>A0A101CKD8_9FLAO</name>
<dbReference type="AlphaFoldDB" id="A0A101CKD8"/>
<accession>A0A101CKD8</accession>
<dbReference type="NCBIfam" id="TIGR04183">
    <property type="entry name" value="Por_Secre_tail"/>
    <property type="match status" value="1"/>
</dbReference>
<dbReference type="NCBIfam" id="NF038128">
    <property type="entry name" value="choice_anch_J"/>
    <property type="match status" value="1"/>
</dbReference>
<organism evidence="5 6">
    <name type="scientific">Chryseobacterium aquaticum subsp. greenlandense</name>
    <dbReference type="NCBI Taxonomy" id="345663"/>
    <lineage>
        <taxon>Bacteria</taxon>
        <taxon>Pseudomonadati</taxon>
        <taxon>Bacteroidota</taxon>
        <taxon>Flavobacteriia</taxon>
        <taxon>Flavobacteriales</taxon>
        <taxon>Weeksellaceae</taxon>
        <taxon>Chryseobacterium group</taxon>
        <taxon>Chryseobacterium</taxon>
    </lineage>
</organism>
<dbReference type="EMBL" id="LMAI01000002">
    <property type="protein sequence ID" value="KUJ57752.1"/>
    <property type="molecule type" value="Genomic_DNA"/>
</dbReference>